<dbReference type="InterPro" id="IPR011006">
    <property type="entry name" value="CheY-like_superfamily"/>
</dbReference>
<dbReference type="GO" id="GO:0000160">
    <property type="term" value="P:phosphorelay signal transduction system"/>
    <property type="evidence" value="ECO:0007669"/>
    <property type="project" value="InterPro"/>
</dbReference>
<dbReference type="PANTHER" id="PTHR44591:SF3">
    <property type="entry name" value="RESPONSE REGULATORY DOMAIN-CONTAINING PROTEIN"/>
    <property type="match status" value="1"/>
</dbReference>
<accession>A0A7Y7PRF5</accession>
<feature type="domain" description="Response regulatory" evidence="3">
    <location>
        <begin position="2"/>
        <end position="128"/>
    </location>
</feature>
<dbReference type="Pfam" id="PF00072">
    <property type="entry name" value="Response_reg"/>
    <property type="match status" value="1"/>
</dbReference>
<evidence type="ECO:0000313" key="4">
    <source>
        <dbReference type="EMBL" id="NVO32666.1"/>
    </source>
</evidence>
<sequence>MNILVVDDELDVRALFEQRFRREIRGGQLRFAFAHSGEEALDYLHQHASELVLILSDINMPGMSGLELLSRIRQEYPTPPPPAPPRVMMLTAYADETSRQQALELGASDFLTKPVDFAALKQKLLQLAAQDDNTYENENSGS</sequence>
<dbReference type="SMART" id="SM00448">
    <property type="entry name" value="REC"/>
    <property type="match status" value="1"/>
</dbReference>
<gene>
    <name evidence="4" type="ORF">HW554_15735</name>
</gene>
<protein>
    <submittedName>
        <fullName evidence="4">Response regulator</fullName>
    </submittedName>
</protein>
<keyword evidence="1 2" id="KW-0597">Phosphoprotein</keyword>
<comment type="caution">
    <text evidence="4">The sequence shown here is derived from an EMBL/GenBank/DDBJ whole genome shotgun (WGS) entry which is preliminary data.</text>
</comment>
<evidence type="ECO:0000313" key="5">
    <source>
        <dbReference type="Proteomes" id="UP000565521"/>
    </source>
</evidence>
<dbReference type="RefSeq" id="WP_176909534.1">
    <property type="nucleotide sequence ID" value="NZ_JABKAU010000034.1"/>
</dbReference>
<dbReference type="AlphaFoldDB" id="A0A7Y7PRF5"/>
<dbReference type="InterPro" id="IPR050595">
    <property type="entry name" value="Bact_response_regulator"/>
</dbReference>
<reference evidence="4 5" key="1">
    <citation type="submission" date="2020-05" db="EMBL/GenBank/DDBJ databases">
        <title>Hymenobacter terrestris sp. nov. and Hymenobacter lapidiphilus sp. nov., isolated from regoliths in Antarctica.</title>
        <authorList>
            <person name="Sedlacek I."/>
            <person name="Pantucek R."/>
            <person name="Zeman M."/>
            <person name="Holochova P."/>
            <person name="Kralova S."/>
            <person name="Stankova E."/>
            <person name="Sedo O."/>
            <person name="Micenkova L."/>
            <person name="Svec P."/>
            <person name="Gupta V."/>
            <person name="Sood U."/>
            <person name="Korpole U.S."/>
            <person name="Lal R."/>
        </authorList>
    </citation>
    <scope>NUCLEOTIDE SEQUENCE [LARGE SCALE GENOMIC DNA]</scope>
    <source>
        <strain evidence="4 5">P5342</strain>
    </source>
</reference>
<dbReference type="SUPFAM" id="SSF52172">
    <property type="entry name" value="CheY-like"/>
    <property type="match status" value="1"/>
</dbReference>
<dbReference type="InterPro" id="IPR001789">
    <property type="entry name" value="Sig_transdc_resp-reg_receiver"/>
</dbReference>
<keyword evidence="5" id="KW-1185">Reference proteome</keyword>
<dbReference type="Proteomes" id="UP000565521">
    <property type="component" value="Unassembled WGS sequence"/>
</dbReference>
<evidence type="ECO:0000259" key="3">
    <source>
        <dbReference type="PROSITE" id="PS50110"/>
    </source>
</evidence>
<evidence type="ECO:0000256" key="2">
    <source>
        <dbReference type="PROSITE-ProRule" id="PRU00169"/>
    </source>
</evidence>
<organism evidence="4 5">
    <name type="scientific">Hymenobacter lapidiphilus</name>
    <dbReference type="NCBI Taxonomy" id="2608003"/>
    <lineage>
        <taxon>Bacteria</taxon>
        <taxon>Pseudomonadati</taxon>
        <taxon>Bacteroidota</taxon>
        <taxon>Cytophagia</taxon>
        <taxon>Cytophagales</taxon>
        <taxon>Hymenobacteraceae</taxon>
        <taxon>Hymenobacter</taxon>
    </lineage>
</organism>
<name>A0A7Y7PRF5_9BACT</name>
<proteinExistence type="predicted"/>
<feature type="modified residue" description="4-aspartylphosphate" evidence="2">
    <location>
        <position position="57"/>
    </location>
</feature>
<dbReference type="PANTHER" id="PTHR44591">
    <property type="entry name" value="STRESS RESPONSE REGULATOR PROTEIN 1"/>
    <property type="match status" value="1"/>
</dbReference>
<dbReference type="Gene3D" id="3.40.50.2300">
    <property type="match status" value="1"/>
</dbReference>
<dbReference type="PROSITE" id="PS50110">
    <property type="entry name" value="RESPONSE_REGULATORY"/>
    <property type="match status" value="1"/>
</dbReference>
<dbReference type="EMBL" id="JABKAU010000034">
    <property type="protein sequence ID" value="NVO32666.1"/>
    <property type="molecule type" value="Genomic_DNA"/>
</dbReference>
<evidence type="ECO:0000256" key="1">
    <source>
        <dbReference type="ARBA" id="ARBA00022553"/>
    </source>
</evidence>